<evidence type="ECO:0000256" key="2">
    <source>
        <dbReference type="ARBA" id="ARBA00022448"/>
    </source>
</evidence>
<keyword evidence="3 6" id="KW-0812">Transmembrane</keyword>
<evidence type="ECO:0000256" key="3">
    <source>
        <dbReference type="ARBA" id="ARBA00022692"/>
    </source>
</evidence>
<dbReference type="GO" id="GO:0022857">
    <property type="term" value="F:transmembrane transporter activity"/>
    <property type="evidence" value="ECO:0007669"/>
    <property type="project" value="InterPro"/>
</dbReference>
<accession>A0A2H3NME5</accession>
<evidence type="ECO:0000259" key="7">
    <source>
        <dbReference type="PROSITE" id="PS50850"/>
    </source>
</evidence>
<comment type="caution">
    <text evidence="8">The sequence shown here is derived from an EMBL/GenBank/DDBJ whole genome shotgun (WGS) entry which is preliminary data.</text>
</comment>
<dbReference type="InterPro" id="IPR024671">
    <property type="entry name" value="Atg22-like"/>
</dbReference>
<feature type="transmembrane region" description="Helical" evidence="6">
    <location>
        <begin position="246"/>
        <end position="269"/>
    </location>
</feature>
<keyword evidence="2" id="KW-0813">Transport</keyword>
<dbReference type="AlphaFoldDB" id="A0A2H3NME5"/>
<dbReference type="PANTHER" id="PTHR23519:SF1">
    <property type="entry name" value="AUTOPHAGY-RELATED PROTEIN 22"/>
    <property type="match status" value="1"/>
</dbReference>
<dbReference type="EMBL" id="PDEP01000004">
    <property type="protein sequence ID" value="PEN07878.1"/>
    <property type="molecule type" value="Genomic_DNA"/>
</dbReference>
<feature type="domain" description="Major facilitator superfamily (MFS) profile" evidence="7">
    <location>
        <begin position="1"/>
        <end position="424"/>
    </location>
</feature>
<feature type="transmembrane region" description="Helical" evidence="6">
    <location>
        <begin position="311"/>
        <end position="329"/>
    </location>
</feature>
<evidence type="ECO:0000313" key="8">
    <source>
        <dbReference type="EMBL" id="PEN07878.1"/>
    </source>
</evidence>
<name>A0A2H3NME5_9BACT</name>
<reference evidence="8 9" key="1">
    <citation type="submission" date="2017-10" db="EMBL/GenBank/DDBJ databases">
        <title>Draft genome of Longimonas halophila.</title>
        <authorList>
            <person name="Goh K.M."/>
            <person name="Shamsir M.S."/>
            <person name="Lim S.W."/>
        </authorList>
    </citation>
    <scope>NUCLEOTIDE SEQUENCE [LARGE SCALE GENOMIC DNA]</scope>
    <source>
        <strain evidence="8 9">KCTC 42399</strain>
    </source>
</reference>
<keyword evidence="4 6" id="KW-1133">Transmembrane helix</keyword>
<keyword evidence="9" id="KW-1185">Reference proteome</keyword>
<organism evidence="8 9">
    <name type="scientific">Longimonas halophila</name>
    <dbReference type="NCBI Taxonomy" id="1469170"/>
    <lineage>
        <taxon>Bacteria</taxon>
        <taxon>Pseudomonadati</taxon>
        <taxon>Rhodothermota</taxon>
        <taxon>Rhodothermia</taxon>
        <taxon>Rhodothermales</taxon>
        <taxon>Salisaetaceae</taxon>
        <taxon>Longimonas</taxon>
    </lineage>
</organism>
<feature type="transmembrane region" description="Helical" evidence="6">
    <location>
        <begin position="281"/>
        <end position="302"/>
    </location>
</feature>
<evidence type="ECO:0000313" key="9">
    <source>
        <dbReference type="Proteomes" id="UP000221024"/>
    </source>
</evidence>
<dbReference type="SUPFAM" id="SSF103473">
    <property type="entry name" value="MFS general substrate transporter"/>
    <property type="match status" value="1"/>
</dbReference>
<dbReference type="RefSeq" id="WP_098061600.1">
    <property type="nucleotide sequence ID" value="NZ_PDEP01000004.1"/>
</dbReference>
<evidence type="ECO:0000256" key="6">
    <source>
        <dbReference type="SAM" id="Phobius"/>
    </source>
</evidence>
<feature type="transmembrane region" description="Helical" evidence="6">
    <location>
        <begin position="84"/>
        <end position="102"/>
    </location>
</feature>
<feature type="transmembrane region" description="Helical" evidence="6">
    <location>
        <begin position="108"/>
        <end position="129"/>
    </location>
</feature>
<dbReference type="Gene3D" id="1.20.1250.20">
    <property type="entry name" value="MFS general substrate transporter like domains"/>
    <property type="match status" value="1"/>
</dbReference>
<dbReference type="PROSITE" id="PS50850">
    <property type="entry name" value="MFS"/>
    <property type="match status" value="1"/>
</dbReference>
<evidence type="ECO:0000256" key="4">
    <source>
        <dbReference type="ARBA" id="ARBA00022989"/>
    </source>
</evidence>
<sequence length="436" mass="47150">MPTEEPALDRRVIGAWSLYDFANQAFTTLVVTFVYATFFTEVIATDSVTGTTQWSWAVAVAAIIVAMSSPYLGAMADRSGRRKLFLALATVVCIVASTVLYLPTKGQVLFALGTFVVANVAFELSYVFYNAFLPEIATPKTMGRVSGIGWFVGYVGGLLSLIIALFVFIWPEPPLFGLNADTGANIRATNLLVAAWYAVFALPLFWMVPEPPRRAIGAGDNRGLIAATNQQLASTFASIRRYRHAFWLLLARFFYNDGIVTIFAFGGIYAAGTFGFDTEGIIIFGIVLNVAAGLGAFAFGWIDDWIGAKPTILISIVGISVAVLGAALAPSEPWFWASGILLGLLVGPNQASSRSLLGRFTPRGKENEFFGFFAFSGKLTAFMGPLLLGWMTSLFESQRIGITTVLIFFVIGGLLLLRVDEDEGMRMAEAANEADS</sequence>
<dbReference type="OrthoDB" id="9768783at2"/>
<dbReference type="GO" id="GO:0012505">
    <property type="term" value="C:endomembrane system"/>
    <property type="evidence" value="ECO:0007669"/>
    <property type="project" value="UniProtKB-SubCell"/>
</dbReference>
<feature type="transmembrane region" description="Helical" evidence="6">
    <location>
        <begin position="21"/>
        <end position="42"/>
    </location>
</feature>
<dbReference type="Proteomes" id="UP000221024">
    <property type="component" value="Unassembled WGS sequence"/>
</dbReference>
<dbReference type="InterPro" id="IPR020846">
    <property type="entry name" value="MFS_dom"/>
</dbReference>
<gene>
    <name evidence="8" type="ORF">CRI93_05375</name>
</gene>
<protein>
    <submittedName>
        <fullName evidence="8">MFS transporter</fullName>
    </submittedName>
</protein>
<proteinExistence type="predicted"/>
<dbReference type="PANTHER" id="PTHR23519">
    <property type="entry name" value="AUTOPHAGY-RELATED PROTEIN 22"/>
    <property type="match status" value="1"/>
</dbReference>
<dbReference type="InterPro" id="IPR050495">
    <property type="entry name" value="ATG22/LtaA_families"/>
</dbReference>
<keyword evidence="5 6" id="KW-0472">Membrane</keyword>
<feature type="transmembrane region" description="Helical" evidence="6">
    <location>
        <begin position="54"/>
        <end position="72"/>
    </location>
</feature>
<evidence type="ECO:0000256" key="1">
    <source>
        <dbReference type="ARBA" id="ARBA00004127"/>
    </source>
</evidence>
<feature type="transmembrane region" description="Helical" evidence="6">
    <location>
        <begin position="190"/>
        <end position="208"/>
    </location>
</feature>
<dbReference type="InterPro" id="IPR036259">
    <property type="entry name" value="MFS_trans_sf"/>
</dbReference>
<feature type="transmembrane region" description="Helical" evidence="6">
    <location>
        <begin position="335"/>
        <end position="357"/>
    </location>
</feature>
<feature type="transmembrane region" description="Helical" evidence="6">
    <location>
        <begin position="369"/>
        <end position="388"/>
    </location>
</feature>
<evidence type="ECO:0000256" key="5">
    <source>
        <dbReference type="ARBA" id="ARBA00023136"/>
    </source>
</evidence>
<comment type="subcellular location">
    <subcellularLocation>
        <location evidence="1">Endomembrane system</location>
        <topology evidence="1">Multi-pass membrane protein</topology>
    </subcellularLocation>
</comment>
<feature type="transmembrane region" description="Helical" evidence="6">
    <location>
        <begin position="400"/>
        <end position="417"/>
    </location>
</feature>
<feature type="transmembrane region" description="Helical" evidence="6">
    <location>
        <begin position="150"/>
        <end position="170"/>
    </location>
</feature>
<dbReference type="Pfam" id="PF11700">
    <property type="entry name" value="ATG22"/>
    <property type="match status" value="1"/>
</dbReference>